<dbReference type="AlphaFoldDB" id="A0AAV3RUQ4"/>
<sequence length="237" mass="26212">MMMLNYGTRNWGTQIIETSNKSFPKRLFVDCDHSKLKIKRVEIAKLGSRPRIVSRRCNRSAECEREKVKILTEEAAPEIHNNYLPWVDYTYVLELDNPRPSLVNQDDDVGGEEFQGEISVEEDVIGKVTTPIVEEKVIDSSVADVISTADMLEPFVIPSVVDTTSKTTDSSLVSKKAVNVDGDNVPEGDSVELSHTKKTETEEVVMLSTEGLGVFIYPSDKDTLDGLKDSTPSGGDA</sequence>
<protein>
    <submittedName>
        <fullName evidence="1">Uncharacterized protein</fullName>
    </submittedName>
</protein>
<comment type="caution">
    <text evidence="1">The sequence shown here is derived from an EMBL/GenBank/DDBJ whole genome shotgun (WGS) entry which is preliminary data.</text>
</comment>
<accession>A0AAV3RUQ4</accession>
<name>A0AAV3RUQ4_LITER</name>
<keyword evidence="2" id="KW-1185">Reference proteome</keyword>
<evidence type="ECO:0000313" key="1">
    <source>
        <dbReference type="EMBL" id="GAA0184205.1"/>
    </source>
</evidence>
<dbReference type="EMBL" id="BAABME010011725">
    <property type="protein sequence ID" value="GAA0184205.1"/>
    <property type="molecule type" value="Genomic_DNA"/>
</dbReference>
<evidence type="ECO:0000313" key="2">
    <source>
        <dbReference type="Proteomes" id="UP001454036"/>
    </source>
</evidence>
<organism evidence="1 2">
    <name type="scientific">Lithospermum erythrorhizon</name>
    <name type="common">Purple gromwell</name>
    <name type="synonym">Lithospermum officinale var. erythrorhizon</name>
    <dbReference type="NCBI Taxonomy" id="34254"/>
    <lineage>
        <taxon>Eukaryota</taxon>
        <taxon>Viridiplantae</taxon>
        <taxon>Streptophyta</taxon>
        <taxon>Embryophyta</taxon>
        <taxon>Tracheophyta</taxon>
        <taxon>Spermatophyta</taxon>
        <taxon>Magnoliopsida</taxon>
        <taxon>eudicotyledons</taxon>
        <taxon>Gunneridae</taxon>
        <taxon>Pentapetalae</taxon>
        <taxon>asterids</taxon>
        <taxon>lamiids</taxon>
        <taxon>Boraginales</taxon>
        <taxon>Boraginaceae</taxon>
        <taxon>Boraginoideae</taxon>
        <taxon>Lithospermeae</taxon>
        <taxon>Lithospermum</taxon>
    </lineage>
</organism>
<proteinExistence type="predicted"/>
<gene>
    <name evidence="1" type="ORF">LIER_31493</name>
</gene>
<dbReference type="Proteomes" id="UP001454036">
    <property type="component" value="Unassembled WGS sequence"/>
</dbReference>
<reference evidence="1 2" key="1">
    <citation type="submission" date="2024-01" db="EMBL/GenBank/DDBJ databases">
        <title>The complete chloroplast genome sequence of Lithospermum erythrorhizon: insights into the phylogenetic relationship among Boraginaceae species and the maternal lineages of purple gromwells.</title>
        <authorList>
            <person name="Okada T."/>
            <person name="Watanabe K."/>
        </authorList>
    </citation>
    <scope>NUCLEOTIDE SEQUENCE [LARGE SCALE GENOMIC DNA]</scope>
</reference>